<proteinExistence type="predicted"/>
<keyword evidence="3" id="KW-1185">Reference proteome</keyword>
<evidence type="ECO:0000259" key="1">
    <source>
        <dbReference type="PROSITE" id="PS50930"/>
    </source>
</evidence>
<dbReference type="EMBL" id="JACRSX010000003">
    <property type="protein sequence ID" value="MBC8561823.1"/>
    <property type="molecule type" value="Genomic_DNA"/>
</dbReference>
<dbReference type="Gene3D" id="2.40.50.1020">
    <property type="entry name" value="LytTr DNA-binding domain"/>
    <property type="match status" value="1"/>
</dbReference>
<dbReference type="RefSeq" id="WP_022465000.1">
    <property type="nucleotide sequence ID" value="NZ_JACRSX010000003.1"/>
</dbReference>
<sequence length="155" mass="18549">MKIKIELDSDLNENEIIIRCPALTEKIQMLQQVISDAVPEHPRMTFYKGDVQYFLNLEDILFFETEDKWINVHTAEDIFQTRQKLYELEELLPRYFLRISKSAILNTHKVYSIHKNIAASSVVEFVDSHKQVFVSRNYYKALIHQMELNHYQKER</sequence>
<feature type="domain" description="HTH LytTR-type" evidence="1">
    <location>
        <begin position="44"/>
        <end position="148"/>
    </location>
</feature>
<dbReference type="Pfam" id="PF04397">
    <property type="entry name" value="LytTR"/>
    <property type="match status" value="1"/>
</dbReference>
<dbReference type="PANTHER" id="PTHR37299">
    <property type="entry name" value="TRANSCRIPTIONAL REGULATOR-RELATED"/>
    <property type="match status" value="1"/>
</dbReference>
<dbReference type="InterPro" id="IPR007492">
    <property type="entry name" value="LytTR_DNA-bd_dom"/>
</dbReference>
<evidence type="ECO:0000313" key="3">
    <source>
        <dbReference type="Proteomes" id="UP000606193"/>
    </source>
</evidence>
<organism evidence="2 3">
    <name type="scientific">Jutongia huaianensis</name>
    <dbReference type="NCBI Taxonomy" id="2763668"/>
    <lineage>
        <taxon>Bacteria</taxon>
        <taxon>Bacillati</taxon>
        <taxon>Bacillota</taxon>
        <taxon>Clostridia</taxon>
        <taxon>Lachnospirales</taxon>
        <taxon>Lachnospiraceae</taxon>
        <taxon>Jutongia</taxon>
    </lineage>
</organism>
<accession>A0ABR7MZN6</accession>
<protein>
    <submittedName>
        <fullName evidence="2">LytTR family transcriptional regulator</fullName>
    </submittedName>
</protein>
<comment type="caution">
    <text evidence="2">The sequence shown here is derived from an EMBL/GenBank/DDBJ whole genome shotgun (WGS) entry which is preliminary data.</text>
</comment>
<reference evidence="2 3" key="1">
    <citation type="submission" date="2020-08" db="EMBL/GenBank/DDBJ databases">
        <title>Genome public.</title>
        <authorList>
            <person name="Liu C."/>
            <person name="Sun Q."/>
        </authorList>
    </citation>
    <scope>NUCLEOTIDE SEQUENCE [LARGE SCALE GENOMIC DNA]</scope>
    <source>
        <strain evidence="2 3">NSJ-37</strain>
    </source>
</reference>
<dbReference type="InterPro" id="IPR046947">
    <property type="entry name" value="LytR-like"/>
</dbReference>
<dbReference type="PROSITE" id="PS50930">
    <property type="entry name" value="HTH_LYTTR"/>
    <property type="match status" value="1"/>
</dbReference>
<gene>
    <name evidence="2" type="ORF">H8704_04130</name>
</gene>
<name>A0ABR7MZN6_9FIRM</name>
<dbReference type="PANTHER" id="PTHR37299:SF4">
    <property type="entry name" value="TRANSCRIPTIONAL REGULATOR"/>
    <property type="match status" value="1"/>
</dbReference>
<dbReference type="SMART" id="SM00850">
    <property type="entry name" value="LytTR"/>
    <property type="match status" value="1"/>
</dbReference>
<evidence type="ECO:0000313" key="2">
    <source>
        <dbReference type="EMBL" id="MBC8561823.1"/>
    </source>
</evidence>
<dbReference type="Proteomes" id="UP000606193">
    <property type="component" value="Unassembled WGS sequence"/>
</dbReference>